<dbReference type="Gene3D" id="3.30.200.20">
    <property type="entry name" value="Phosphorylase Kinase, domain 1"/>
    <property type="match status" value="1"/>
</dbReference>
<keyword evidence="8" id="KW-0430">Lectin</keyword>
<evidence type="ECO:0000256" key="15">
    <source>
        <dbReference type="ARBA" id="ARBA00023180"/>
    </source>
</evidence>
<evidence type="ECO:0000313" key="19">
    <source>
        <dbReference type="EMBL" id="KAK9163450.1"/>
    </source>
</evidence>
<comment type="similarity">
    <text evidence="3">In the C-terminal section; belongs to the protein kinase superfamily. Ser/Thr protein kinase family.</text>
</comment>
<gene>
    <name evidence="19" type="ORF">Syun_004352</name>
</gene>
<dbReference type="CDD" id="cd14066">
    <property type="entry name" value="STKc_IRAK"/>
    <property type="match status" value="1"/>
</dbReference>
<evidence type="ECO:0000256" key="9">
    <source>
        <dbReference type="ARBA" id="ARBA00022741"/>
    </source>
</evidence>
<dbReference type="PROSITE" id="PS50011">
    <property type="entry name" value="PROTEIN_KINASE_DOM"/>
    <property type="match status" value="1"/>
</dbReference>
<comment type="similarity">
    <text evidence="2">In the N-terminal section; belongs to the leguminous lectin family.</text>
</comment>
<dbReference type="InterPro" id="IPR011009">
    <property type="entry name" value="Kinase-like_dom_sf"/>
</dbReference>
<name>A0AAP0Q1C6_9MAGN</name>
<comment type="subcellular location">
    <subcellularLocation>
        <location evidence="1">Cell membrane</location>
        <topology evidence="1">Single-pass type I membrane protein</topology>
    </subcellularLocation>
</comment>
<dbReference type="EMBL" id="JBBNAF010000002">
    <property type="protein sequence ID" value="KAK9163450.1"/>
    <property type="molecule type" value="Genomic_DNA"/>
</dbReference>
<dbReference type="Pfam" id="PF00139">
    <property type="entry name" value="Lectin_legB"/>
    <property type="match status" value="1"/>
</dbReference>
<evidence type="ECO:0000256" key="8">
    <source>
        <dbReference type="ARBA" id="ARBA00022734"/>
    </source>
</evidence>
<dbReference type="Proteomes" id="UP001420932">
    <property type="component" value="Unassembled WGS sequence"/>
</dbReference>
<dbReference type="InterPro" id="IPR013320">
    <property type="entry name" value="ConA-like_dom_sf"/>
</dbReference>
<dbReference type="InterPro" id="IPR050528">
    <property type="entry name" value="L-type_Lectin-RKs"/>
</dbReference>
<dbReference type="Pfam" id="PF00069">
    <property type="entry name" value="Pkinase"/>
    <property type="match status" value="1"/>
</dbReference>
<dbReference type="FunFam" id="1.10.510.10:FF:000240">
    <property type="entry name" value="Lectin-domain containing receptor kinase A4.3"/>
    <property type="match status" value="1"/>
</dbReference>
<dbReference type="GO" id="GO:0002229">
    <property type="term" value="P:defense response to oomycetes"/>
    <property type="evidence" value="ECO:0007669"/>
    <property type="project" value="UniProtKB-ARBA"/>
</dbReference>
<evidence type="ECO:0000256" key="1">
    <source>
        <dbReference type="ARBA" id="ARBA00004251"/>
    </source>
</evidence>
<evidence type="ECO:0000256" key="4">
    <source>
        <dbReference type="ARBA" id="ARBA00022475"/>
    </source>
</evidence>
<dbReference type="SUPFAM" id="SSF49899">
    <property type="entry name" value="Concanavalin A-like lectins/glucanases"/>
    <property type="match status" value="1"/>
</dbReference>
<dbReference type="SUPFAM" id="SSF56112">
    <property type="entry name" value="Protein kinase-like (PK-like)"/>
    <property type="match status" value="1"/>
</dbReference>
<feature type="domain" description="Protein kinase" evidence="18">
    <location>
        <begin position="351"/>
        <end position="631"/>
    </location>
</feature>
<sequence>MSSTVIFSYTLLSAILFFSIFFFFVPHVNSLSFKFSSFAYDSTDIIYRGDAFPNMGSIDFNTMEYLTRVGQATYANKVRIWDSSSGKLTDFTTHFSFFIDTKGSRNYSDGLVFFIAPIGFQIPFNSAGEFLGLFNSTTSGANSINHIICVEFDTYWNPKWDPQGVDNHVGINVNSLSSVKHAPWNASLYSGKTANVWITYNATTKNMGVFWTYNSTYSVFQEGDAILSHTIDLKEILPEWATVGFSASTGIFIERHVLQSWEFSSSLDEKETQGDTVNRTKVVILGLGVPSVVLIVGVFGAALMIQRRRRRCRKELGEEMTNHTSITNDLERGAGPKKFSYRQLASATNNFSDERKLGEGGFGCVYKGFLRELNLSVAVKRISRGSKQGKKEYITEVKAISQLRHRNLVRLIGWCHEKGEFILVYEFMPNRSLDSHLFGKKPPLNWEARYKISLGLASALLYLHEEWEKRVVHRDIKSSNVMLDSNFNAKLGDFGLARLVDHELGPKTTSVAGTIGYLAPEYIHTGKASKEADVYSFGVVALEMACGRKSLDLIEEDCLEVGLVQWIWKLYGIGKLSIAVDESLILEELDVKLVERLMIVGLWCAHPDSTLRPSVRQAIQVLKLEAELPELPPVMPVPLFHLPLPPAASSSPPLSTSLHDGR</sequence>
<keyword evidence="20" id="KW-1185">Reference proteome</keyword>
<dbReference type="InterPro" id="IPR017441">
    <property type="entry name" value="Protein_kinase_ATP_BS"/>
</dbReference>
<keyword evidence="10" id="KW-0418">Kinase</keyword>
<evidence type="ECO:0000256" key="3">
    <source>
        <dbReference type="ARBA" id="ARBA00010217"/>
    </source>
</evidence>
<keyword evidence="6 17" id="KW-0812">Transmembrane</keyword>
<evidence type="ECO:0000256" key="17">
    <source>
        <dbReference type="SAM" id="Phobius"/>
    </source>
</evidence>
<evidence type="ECO:0000256" key="7">
    <source>
        <dbReference type="ARBA" id="ARBA00022729"/>
    </source>
</evidence>
<dbReference type="FunFam" id="3.30.200.20:FF:000168">
    <property type="entry name" value="L-type lectin-domain containing receptor kinase IX.1"/>
    <property type="match status" value="1"/>
</dbReference>
<dbReference type="GO" id="GO:0005886">
    <property type="term" value="C:plasma membrane"/>
    <property type="evidence" value="ECO:0007669"/>
    <property type="project" value="UniProtKB-SubCell"/>
</dbReference>
<evidence type="ECO:0000256" key="14">
    <source>
        <dbReference type="ARBA" id="ARBA00023170"/>
    </source>
</evidence>
<keyword evidence="12 17" id="KW-1133">Transmembrane helix</keyword>
<feature type="transmembrane region" description="Helical" evidence="17">
    <location>
        <begin position="6"/>
        <end position="25"/>
    </location>
</feature>
<evidence type="ECO:0000256" key="2">
    <source>
        <dbReference type="ARBA" id="ARBA00008536"/>
    </source>
</evidence>
<dbReference type="Gene3D" id="2.60.120.200">
    <property type="match status" value="1"/>
</dbReference>
<dbReference type="InterPro" id="IPR008271">
    <property type="entry name" value="Ser/Thr_kinase_AS"/>
</dbReference>
<keyword evidence="4" id="KW-1003">Cell membrane</keyword>
<keyword evidence="9 16" id="KW-0547">Nucleotide-binding</keyword>
<evidence type="ECO:0000256" key="6">
    <source>
        <dbReference type="ARBA" id="ARBA00022692"/>
    </source>
</evidence>
<dbReference type="Gene3D" id="1.10.510.10">
    <property type="entry name" value="Transferase(Phosphotransferase) domain 1"/>
    <property type="match status" value="1"/>
</dbReference>
<feature type="binding site" evidence="16">
    <location>
        <position position="380"/>
    </location>
    <ligand>
        <name>ATP</name>
        <dbReference type="ChEBI" id="CHEBI:30616"/>
    </ligand>
</feature>
<dbReference type="InterPro" id="IPR000719">
    <property type="entry name" value="Prot_kinase_dom"/>
</dbReference>
<dbReference type="AlphaFoldDB" id="A0AAP0Q1C6"/>
<keyword evidence="5" id="KW-0808">Transferase</keyword>
<dbReference type="SMART" id="SM00220">
    <property type="entry name" value="S_TKc"/>
    <property type="match status" value="1"/>
</dbReference>
<evidence type="ECO:0000313" key="20">
    <source>
        <dbReference type="Proteomes" id="UP001420932"/>
    </source>
</evidence>
<evidence type="ECO:0000256" key="12">
    <source>
        <dbReference type="ARBA" id="ARBA00022989"/>
    </source>
</evidence>
<protein>
    <recommendedName>
        <fullName evidence="18">Protein kinase domain-containing protein</fullName>
    </recommendedName>
</protein>
<comment type="caution">
    <text evidence="19">The sequence shown here is derived from an EMBL/GenBank/DDBJ whole genome shotgun (WGS) entry which is preliminary data.</text>
</comment>
<evidence type="ECO:0000256" key="5">
    <source>
        <dbReference type="ARBA" id="ARBA00022679"/>
    </source>
</evidence>
<evidence type="ECO:0000256" key="11">
    <source>
        <dbReference type="ARBA" id="ARBA00022840"/>
    </source>
</evidence>
<evidence type="ECO:0000256" key="16">
    <source>
        <dbReference type="PROSITE-ProRule" id="PRU10141"/>
    </source>
</evidence>
<reference evidence="19 20" key="1">
    <citation type="submission" date="2024-01" db="EMBL/GenBank/DDBJ databases">
        <title>Genome assemblies of Stephania.</title>
        <authorList>
            <person name="Yang L."/>
        </authorList>
    </citation>
    <scope>NUCLEOTIDE SEQUENCE [LARGE SCALE GENOMIC DNA]</scope>
    <source>
        <strain evidence="19">YNDBR</strain>
        <tissue evidence="19">Leaf</tissue>
    </source>
</reference>
<keyword evidence="7" id="KW-0732">Signal</keyword>
<dbReference type="CDD" id="cd06899">
    <property type="entry name" value="lectin_legume_LecRK_Arcelin_ConA"/>
    <property type="match status" value="1"/>
</dbReference>
<keyword evidence="14" id="KW-0675">Receptor</keyword>
<evidence type="ECO:0000256" key="13">
    <source>
        <dbReference type="ARBA" id="ARBA00023136"/>
    </source>
</evidence>
<dbReference type="GO" id="GO:0004672">
    <property type="term" value="F:protein kinase activity"/>
    <property type="evidence" value="ECO:0007669"/>
    <property type="project" value="InterPro"/>
</dbReference>
<keyword evidence="15" id="KW-0325">Glycoprotein</keyword>
<evidence type="ECO:0000259" key="18">
    <source>
        <dbReference type="PROSITE" id="PS50011"/>
    </source>
</evidence>
<dbReference type="PROSITE" id="PS00107">
    <property type="entry name" value="PROTEIN_KINASE_ATP"/>
    <property type="match status" value="1"/>
</dbReference>
<evidence type="ECO:0000256" key="10">
    <source>
        <dbReference type="ARBA" id="ARBA00022777"/>
    </source>
</evidence>
<keyword evidence="13 17" id="KW-0472">Membrane</keyword>
<dbReference type="PROSITE" id="PS00108">
    <property type="entry name" value="PROTEIN_KINASE_ST"/>
    <property type="match status" value="1"/>
</dbReference>
<feature type="transmembrane region" description="Helical" evidence="17">
    <location>
        <begin position="282"/>
        <end position="305"/>
    </location>
</feature>
<organism evidence="19 20">
    <name type="scientific">Stephania yunnanensis</name>
    <dbReference type="NCBI Taxonomy" id="152371"/>
    <lineage>
        <taxon>Eukaryota</taxon>
        <taxon>Viridiplantae</taxon>
        <taxon>Streptophyta</taxon>
        <taxon>Embryophyta</taxon>
        <taxon>Tracheophyta</taxon>
        <taxon>Spermatophyta</taxon>
        <taxon>Magnoliopsida</taxon>
        <taxon>Ranunculales</taxon>
        <taxon>Menispermaceae</taxon>
        <taxon>Menispermoideae</taxon>
        <taxon>Cissampelideae</taxon>
        <taxon>Stephania</taxon>
    </lineage>
</organism>
<dbReference type="PANTHER" id="PTHR27007">
    <property type="match status" value="1"/>
</dbReference>
<proteinExistence type="inferred from homology"/>
<dbReference type="GO" id="GO:0030246">
    <property type="term" value="F:carbohydrate binding"/>
    <property type="evidence" value="ECO:0007669"/>
    <property type="project" value="UniProtKB-KW"/>
</dbReference>
<dbReference type="InterPro" id="IPR001220">
    <property type="entry name" value="Legume_lectin_dom"/>
</dbReference>
<keyword evidence="11 16" id="KW-0067">ATP-binding</keyword>
<accession>A0AAP0Q1C6</accession>
<dbReference type="GO" id="GO:0005524">
    <property type="term" value="F:ATP binding"/>
    <property type="evidence" value="ECO:0007669"/>
    <property type="project" value="UniProtKB-UniRule"/>
</dbReference>